<evidence type="ECO:0000313" key="3">
    <source>
        <dbReference type="Proteomes" id="UP001338125"/>
    </source>
</evidence>
<dbReference type="InterPro" id="IPR010730">
    <property type="entry name" value="HET"/>
</dbReference>
<evidence type="ECO:0000313" key="2">
    <source>
        <dbReference type="EMBL" id="KAK5996826.1"/>
    </source>
</evidence>
<comment type="caution">
    <text evidence="2">The sequence shown here is derived from an EMBL/GenBank/DDBJ whole genome shotgun (WGS) entry which is preliminary data.</text>
</comment>
<protein>
    <submittedName>
        <fullName evidence="2">Heterokaryon incompatibility 6-like protein</fullName>
    </submittedName>
</protein>
<sequence>MEKYQHRPIDLATDAIRLVRLRKGSPEDPIRCDLFDSFLHESECIPYEALSYAWGSISNPEEIVVDGVKTLAITSNLHTALHYLRLGDQDRILWIDAICINQKDMKEKGHQVGQMRSVYENAEKVLIWLGLGNANVDHVMDLMNRLDKQVISLGYNSINSSKSWEMMQNLLLKQYGRTDHDLRRSALRMLLEKPWFRRVWVVQEVASARRAVVVCGWRSVSTRTFCLMPFALEMQIDKRIQAVLEIMPGSLRGASWWAEKRDLRTILKKFGDSEATDPRDNIYALFGISSNTRDNSILQPDYDATLKRVIRDTVSFLLFNKILDETYVFPDWNFIDLQFALDHLDNTVIGWAIGNNNSLLARLWYALPKEVDTMPLDHYMSNHVAGEAQVLGIMERGHIDFNIEDLNNKLLRIAVRGDIRQSWTSLWGAQRI</sequence>
<dbReference type="EMBL" id="JAVFKD010000002">
    <property type="protein sequence ID" value="KAK5996826.1"/>
    <property type="molecule type" value="Genomic_DNA"/>
</dbReference>
<reference evidence="2 3" key="1">
    <citation type="submission" date="2024-01" db="EMBL/GenBank/DDBJ databases">
        <title>Complete genome of Cladobotryum mycophilum ATHUM6906.</title>
        <authorList>
            <person name="Christinaki A.C."/>
            <person name="Myridakis A.I."/>
            <person name="Kouvelis V.N."/>
        </authorList>
    </citation>
    <scope>NUCLEOTIDE SEQUENCE [LARGE SCALE GENOMIC DNA]</scope>
    <source>
        <strain evidence="2 3">ATHUM6906</strain>
    </source>
</reference>
<dbReference type="Pfam" id="PF06985">
    <property type="entry name" value="HET"/>
    <property type="match status" value="1"/>
</dbReference>
<accession>A0ABR0SYK1</accession>
<keyword evidence="3" id="KW-1185">Reference proteome</keyword>
<proteinExistence type="predicted"/>
<feature type="domain" description="Heterokaryon incompatibility" evidence="1">
    <location>
        <begin position="47"/>
        <end position="204"/>
    </location>
</feature>
<name>A0ABR0SYK1_9HYPO</name>
<evidence type="ECO:0000259" key="1">
    <source>
        <dbReference type="Pfam" id="PF06985"/>
    </source>
</evidence>
<gene>
    <name evidence="2" type="ORF">PT974_02171</name>
</gene>
<dbReference type="PANTHER" id="PTHR24148:SF78">
    <property type="entry name" value="HETEROKARYON INCOMPATIBILITY DOMAIN-CONTAINING PROTEIN"/>
    <property type="match status" value="1"/>
</dbReference>
<dbReference type="Proteomes" id="UP001338125">
    <property type="component" value="Unassembled WGS sequence"/>
</dbReference>
<organism evidence="2 3">
    <name type="scientific">Cladobotryum mycophilum</name>
    <dbReference type="NCBI Taxonomy" id="491253"/>
    <lineage>
        <taxon>Eukaryota</taxon>
        <taxon>Fungi</taxon>
        <taxon>Dikarya</taxon>
        <taxon>Ascomycota</taxon>
        <taxon>Pezizomycotina</taxon>
        <taxon>Sordariomycetes</taxon>
        <taxon>Hypocreomycetidae</taxon>
        <taxon>Hypocreales</taxon>
        <taxon>Hypocreaceae</taxon>
        <taxon>Cladobotryum</taxon>
    </lineage>
</organism>
<dbReference type="InterPro" id="IPR052895">
    <property type="entry name" value="HetReg/Transcr_Mod"/>
</dbReference>
<dbReference type="PANTHER" id="PTHR24148">
    <property type="entry name" value="ANKYRIN REPEAT DOMAIN-CONTAINING PROTEIN 39 HOMOLOG-RELATED"/>
    <property type="match status" value="1"/>
</dbReference>